<evidence type="ECO:0008006" key="3">
    <source>
        <dbReference type="Google" id="ProtNLM"/>
    </source>
</evidence>
<name>A0AAD9M1Y3_9PEZI</name>
<proteinExistence type="predicted"/>
<reference evidence="1" key="1">
    <citation type="submission" date="2021-06" db="EMBL/GenBank/DDBJ databases">
        <title>Comparative genomics, transcriptomics and evolutionary studies reveal genomic signatures of adaptation to plant cell wall in hemibiotrophic fungi.</title>
        <authorList>
            <consortium name="DOE Joint Genome Institute"/>
            <person name="Baroncelli R."/>
            <person name="Diaz J.F."/>
            <person name="Benocci T."/>
            <person name="Peng M."/>
            <person name="Battaglia E."/>
            <person name="Haridas S."/>
            <person name="Andreopoulos W."/>
            <person name="Labutti K."/>
            <person name="Pangilinan J."/>
            <person name="Floch G.L."/>
            <person name="Makela M.R."/>
            <person name="Henrissat B."/>
            <person name="Grigoriev I.V."/>
            <person name="Crouch J.A."/>
            <person name="De Vries R.P."/>
            <person name="Sukno S.A."/>
            <person name="Thon M.R."/>
        </authorList>
    </citation>
    <scope>NUCLEOTIDE SEQUENCE</scope>
    <source>
        <strain evidence="1">MAFF235873</strain>
    </source>
</reference>
<evidence type="ECO:0000313" key="2">
    <source>
        <dbReference type="Proteomes" id="UP001232148"/>
    </source>
</evidence>
<protein>
    <recommendedName>
        <fullName evidence="3">Nuclear pore protein</fullName>
    </recommendedName>
</protein>
<dbReference type="EMBL" id="MU842870">
    <property type="protein sequence ID" value="KAK2029022.1"/>
    <property type="molecule type" value="Genomic_DNA"/>
</dbReference>
<gene>
    <name evidence="1" type="ORF">LX32DRAFT_663548</name>
</gene>
<accession>A0AAD9M1Y3</accession>
<dbReference type="AlphaFoldDB" id="A0AAD9M1Y3"/>
<organism evidence="1 2">
    <name type="scientific">Colletotrichum zoysiae</name>
    <dbReference type="NCBI Taxonomy" id="1216348"/>
    <lineage>
        <taxon>Eukaryota</taxon>
        <taxon>Fungi</taxon>
        <taxon>Dikarya</taxon>
        <taxon>Ascomycota</taxon>
        <taxon>Pezizomycotina</taxon>
        <taxon>Sordariomycetes</taxon>
        <taxon>Hypocreomycetidae</taxon>
        <taxon>Glomerellales</taxon>
        <taxon>Glomerellaceae</taxon>
        <taxon>Colletotrichum</taxon>
        <taxon>Colletotrichum graminicola species complex</taxon>
    </lineage>
</organism>
<comment type="caution">
    <text evidence="1">The sequence shown here is derived from an EMBL/GenBank/DDBJ whole genome shotgun (WGS) entry which is preliminary data.</text>
</comment>
<evidence type="ECO:0000313" key="1">
    <source>
        <dbReference type="EMBL" id="KAK2029022.1"/>
    </source>
</evidence>
<keyword evidence="2" id="KW-1185">Reference proteome</keyword>
<sequence>MDADANHEPTARGGTDEVDVLEPRGDLHLRVGKDVEKKPKTYLVCSKAVARASAVFEKMLYGGFAESRPPAEAAQEQRWTVELPDDRQEPTELLLRIAHGRFDGVPEKLELTRLYQFLVVVDKYDAAGATRPWARGWLEGVQAATQNPLLLGVAYQLGDLPTFDAMLRKIADECLIDDDGDLVFGYAGDNRETYSYKLRNMEYLIPPGLLEDMVSMRMKLLTTTLEPYAGLYATLKHGDRCPSSLQDPTSGRRCDSILLGSLIRSFAAQGIDLAAAPDLAAAYRGAVAALQAILPRLELYTVHPAHTSIFGPAPSLSSPFPSSFGQAPTPRFGSSTCEQALQAAMRDSLERSRVLRGRVSFALPWHGEHLRKQASKTGLAK</sequence>
<dbReference type="Proteomes" id="UP001232148">
    <property type="component" value="Unassembled WGS sequence"/>
</dbReference>